<dbReference type="RefSeq" id="WP_094014678.1">
    <property type="nucleotide sequence ID" value="NZ_NMQW01000014.1"/>
</dbReference>
<dbReference type="SUPFAM" id="SSF69279">
    <property type="entry name" value="Phage tail proteins"/>
    <property type="match status" value="1"/>
</dbReference>
<protein>
    <submittedName>
        <fullName evidence="1">Phage portal protein</fullName>
    </submittedName>
</protein>
<keyword evidence="2" id="KW-1185">Reference proteome</keyword>
<dbReference type="InterPro" id="IPR038628">
    <property type="entry name" value="XkdM-like_sf"/>
</dbReference>
<dbReference type="EMBL" id="NMQW01000014">
    <property type="protein sequence ID" value="OXM86462.1"/>
    <property type="molecule type" value="Genomic_DNA"/>
</dbReference>
<dbReference type="Proteomes" id="UP000215509">
    <property type="component" value="Unassembled WGS sequence"/>
</dbReference>
<evidence type="ECO:0000313" key="1">
    <source>
        <dbReference type="EMBL" id="OXM86462.1"/>
    </source>
</evidence>
<dbReference type="Gene3D" id="2.30.110.40">
    <property type="entry name" value="Phage tail tube protein"/>
    <property type="match status" value="1"/>
</dbReference>
<organism evidence="1 2">
    <name type="scientific">Paenibacillus rigui</name>
    <dbReference type="NCBI Taxonomy" id="554312"/>
    <lineage>
        <taxon>Bacteria</taxon>
        <taxon>Bacillati</taxon>
        <taxon>Bacillota</taxon>
        <taxon>Bacilli</taxon>
        <taxon>Bacillales</taxon>
        <taxon>Paenibacillaceae</taxon>
        <taxon>Paenibacillus</taxon>
    </lineage>
</organism>
<comment type="caution">
    <text evidence="1">The sequence shown here is derived from an EMBL/GenBank/DDBJ whole genome shotgun (WGS) entry which is preliminary data.</text>
</comment>
<gene>
    <name evidence="1" type="ORF">CF651_09810</name>
</gene>
<dbReference type="Pfam" id="PF09393">
    <property type="entry name" value="DUF2001"/>
    <property type="match status" value="1"/>
</dbReference>
<dbReference type="AlphaFoldDB" id="A0A229UST3"/>
<evidence type="ECO:0000313" key="2">
    <source>
        <dbReference type="Proteomes" id="UP000215509"/>
    </source>
</evidence>
<proteinExistence type="predicted"/>
<sequence length="148" mass="16689">MKPNMLDSTRTIQGSFGEIYSEGQWLSNFYSGEAAAEISYEKIKRAGSRISGNKAGTIELSGTIKGYKVTSELARKVAQVMNSGSKAFVTELNMKLNDPEAYGYEYVRLKGVQFTKIDIMKFEHGTIVETEWPFVFDDFEWLSEIKAN</sequence>
<accession>A0A229UST3</accession>
<dbReference type="OrthoDB" id="1697482at2"/>
<dbReference type="InterPro" id="IPR018989">
    <property type="entry name" value="DUF2001"/>
</dbReference>
<name>A0A229UST3_9BACL</name>
<reference evidence="1 2" key="1">
    <citation type="submission" date="2017-07" db="EMBL/GenBank/DDBJ databases">
        <title>Genome sequencing and assembly of Paenibacillus rigui.</title>
        <authorList>
            <person name="Mayilraj S."/>
        </authorList>
    </citation>
    <scope>NUCLEOTIDE SEQUENCE [LARGE SCALE GENOMIC DNA]</scope>
    <source>
        <strain evidence="1 2">JCM 16352</strain>
    </source>
</reference>